<dbReference type="GO" id="GO:0006508">
    <property type="term" value="P:proteolysis"/>
    <property type="evidence" value="ECO:0007669"/>
    <property type="project" value="UniProtKB-KW"/>
</dbReference>
<dbReference type="EMBL" id="JABEZZ010000013">
    <property type="protein sequence ID" value="MBA0602961.1"/>
    <property type="molecule type" value="Genomic_DNA"/>
</dbReference>
<dbReference type="Gramene" id="KJB81806">
    <property type="protein sequence ID" value="KJB81806"/>
    <property type="gene ID" value="B456_013G162000"/>
</dbReference>
<dbReference type="Pfam" id="PF14543">
    <property type="entry name" value="TAXi_N"/>
    <property type="match status" value="1"/>
</dbReference>
<comment type="similarity">
    <text evidence="1">Belongs to the peptidase A1 family.</text>
</comment>
<dbReference type="InterPro" id="IPR021109">
    <property type="entry name" value="Peptidase_aspartic_dom_sf"/>
</dbReference>
<keyword evidence="4" id="KW-0378">Hydrolase</keyword>
<dbReference type="InterPro" id="IPR051708">
    <property type="entry name" value="Plant_Aspart_Prot_A1"/>
</dbReference>
<evidence type="ECO:0000256" key="4">
    <source>
        <dbReference type="ARBA" id="ARBA00022801"/>
    </source>
</evidence>
<feature type="chain" id="PRO_5033220248" description="Peptidase A1 domain-containing protein" evidence="6">
    <location>
        <begin position="31"/>
        <end position="461"/>
    </location>
</feature>
<evidence type="ECO:0000259" key="7">
    <source>
        <dbReference type="PROSITE" id="PS51767"/>
    </source>
</evidence>
<reference evidence="8 10" key="1">
    <citation type="journal article" date="2012" name="Nature">
        <title>Repeated polyploidization of Gossypium genomes and the evolution of spinnable cotton fibres.</title>
        <authorList>
            <person name="Paterson A.H."/>
            <person name="Wendel J.F."/>
            <person name="Gundlach H."/>
            <person name="Guo H."/>
            <person name="Jenkins J."/>
            <person name="Jin D."/>
            <person name="Llewellyn D."/>
            <person name="Showmaker K.C."/>
            <person name="Shu S."/>
            <person name="Udall J."/>
            <person name="Yoo M.J."/>
            <person name="Byers R."/>
            <person name="Chen W."/>
            <person name="Doron-Faigenboim A."/>
            <person name="Duke M.V."/>
            <person name="Gong L."/>
            <person name="Grimwood J."/>
            <person name="Grover C."/>
            <person name="Grupp K."/>
            <person name="Hu G."/>
            <person name="Lee T.H."/>
            <person name="Li J."/>
            <person name="Lin L."/>
            <person name="Liu T."/>
            <person name="Marler B.S."/>
            <person name="Page J.T."/>
            <person name="Roberts A.W."/>
            <person name="Romanel E."/>
            <person name="Sanders W.S."/>
            <person name="Szadkowski E."/>
            <person name="Tan X."/>
            <person name="Tang H."/>
            <person name="Xu C."/>
            <person name="Wang J."/>
            <person name="Wang Z."/>
            <person name="Zhang D."/>
            <person name="Zhang L."/>
            <person name="Ashrafi H."/>
            <person name="Bedon F."/>
            <person name="Bowers J.E."/>
            <person name="Brubaker C.L."/>
            <person name="Chee P.W."/>
            <person name="Das S."/>
            <person name="Gingle A.R."/>
            <person name="Haigler C.H."/>
            <person name="Harker D."/>
            <person name="Hoffmann L.V."/>
            <person name="Hovav R."/>
            <person name="Jones D.C."/>
            <person name="Lemke C."/>
            <person name="Mansoor S."/>
            <person name="ur Rahman M."/>
            <person name="Rainville L.N."/>
            <person name="Rambani A."/>
            <person name="Reddy U.K."/>
            <person name="Rong J.K."/>
            <person name="Saranga Y."/>
            <person name="Scheffler B.E."/>
            <person name="Scheffler J.A."/>
            <person name="Stelly D.M."/>
            <person name="Triplett B.A."/>
            <person name="Van Deynze A."/>
            <person name="Vaslin M.F."/>
            <person name="Waghmare V.N."/>
            <person name="Walford S.A."/>
            <person name="Wright R.J."/>
            <person name="Zaki E.A."/>
            <person name="Zhang T."/>
            <person name="Dennis E.S."/>
            <person name="Mayer K.F."/>
            <person name="Peterson D.G."/>
            <person name="Rokhsar D.S."/>
            <person name="Wang X."/>
            <person name="Schmutz J."/>
        </authorList>
    </citation>
    <scope>NUCLEOTIDE SEQUENCE [LARGE SCALE GENOMIC DNA]</scope>
</reference>
<dbReference type="AlphaFoldDB" id="A0A0D2VEJ1"/>
<dbReference type="InterPro" id="IPR033121">
    <property type="entry name" value="PEPTIDASE_A1"/>
</dbReference>
<evidence type="ECO:0000256" key="5">
    <source>
        <dbReference type="ARBA" id="ARBA00023180"/>
    </source>
</evidence>
<gene>
    <name evidence="8" type="ORF">B456_013G162000</name>
    <name evidence="9" type="ORF">Gorai_003121</name>
</gene>
<dbReference type="PROSITE" id="PS51767">
    <property type="entry name" value="PEPTIDASE_A1"/>
    <property type="match status" value="1"/>
</dbReference>
<dbReference type="Proteomes" id="UP000593578">
    <property type="component" value="Unassembled WGS sequence"/>
</dbReference>
<evidence type="ECO:0000256" key="2">
    <source>
        <dbReference type="ARBA" id="ARBA00022670"/>
    </source>
</evidence>
<dbReference type="Proteomes" id="UP000032304">
    <property type="component" value="Chromosome 13"/>
</dbReference>
<dbReference type="InterPro" id="IPR034161">
    <property type="entry name" value="Pepsin-like_plant"/>
</dbReference>
<dbReference type="PANTHER" id="PTHR47967:SF123">
    <property type="entry name" value="ASPARTIC PROTEINASE NEPENTHESIN-1-LIKE"/>
    <property type="match status" value="1"/>
</dbReference>
<evidence type="ECO:0000256" key="6">
    <source>
        <dbReference type="SAM" id="SignalP"/>
    </source>
</evidence>
<keyword evidence="10" id="KW-1185">Reference proteome</keyword>
<organism evidence="8 10">
    <name type="scientific">Gossypium raimondii</name>
    <name type="common">Peruvian cotton</name>
    <name type="synonym">Gossypium klotzschianum subsp. raimondii</name>
    <dbReference type="NCBI Taxonomy" id="29730"/>
    <lineage>
        <taxon>Eukaryota</taxon>
        <taxon>Viridiplantae</taxon>
        <taxon>Streptophyta</taxon>
        <taxon>Embryophyta</taxon>
        <taxon>Tracheophyta</taxon>
        <taxon>Spermatophyta</taxon>
        <taxon>Magnoliopsida</taxon>
        <taxon>eudicotyledons</taxon>
        <taxon>Gunneridae</taxon>
        <taxon>Pentapetalae</taxon>
        <taxon>rosids</taxon>
        <taxon>malvids</taxon>
        <taxon>Malvales</taxon>
        <taxon>Malvaceae</taxon>
        <taxon>Malvoideae</taxon>
        <taxon>Gossypium</taxon>
    </lineage>
</organism>
<feature type="signal peptide" evidence="6">
    <location>
        <begin position="1"/>
        <end position="30"/>
    </location>
</feature>
<keyword evidence="5" id="KW-0325">Glycoprotein</keyword>
<evidence type="ECO:0000313" key="9">
    <source>
        <dbReference type="EMBL" id="MBA0602961.1"/>
    </source>
</evidence>
<dbReference type="Gene3D" id="2.40.70.10">
    <property type="entry name" value="Acid Proteases"/>
    <property type="match status" value="2"/>
</dbReference>
<dbReference type="SUPFAM" id="SSF50630">
    <property type="entry name" value="Acid proteases"/>
    <property type="match status" value="1"/>
</dbReference>
<keyword evidence="2" id="KW-0645">Protease</keyword>
<feature type="domain" description="Peptidase A1" evidence="7">
    <location>
        <begin position="101"/>
        <end position="452"/>
    </location>
</feature>
<reference evidence="9" key="3">
    <citation type="submission" date="2020-04" db="EMBL/GenBank/DDBJ databases">
        <authorList>
            <person name="Grover C.E."/>
            <person name="Arick M.A. II"/>
            <person name="Thrash A."/>
            <person name="Conover J.L."/>
            <person name="Sanders W.S."/>
            <person name="Peterson D.G."/>
            <person name="Scheffler J.A."/>
            <person name="Scheffler B.E."/>
            <person name="Wendel J.F."/>
        </authorList>
    </citation>
    <scope>NUCLEOTIDE SEQUENCE</scope>
    <source>
        <strain evidence="9">8</strain>
        <tissue evidence="9">Leaf</tissue>
    </source>
</reference>
<dbReference type="PANTHER" id="PTHR47967">
    <property type="entry name" value="OS07G0603500 PROTEIN-RELATED"/>
    <property type="match status" value="1"/>
</dbReference>
<evidence type="ECO:0000313" key="8">
    <source>
        <dbReference type="EMBL" id="KJB81806.1"/>
    </source>
</evidence>
<sequence length="461" mass="50761">MPSTFGFINAKLLFCLLVISILYHSAFVTSKPTGFSLRAVIDDSPESPLYLIENLTIAKRLERLIKISYARVNYLNLVSSGDAKLVPDNIRIPILRDALYYAVAFTIGSQGHPVKLLMDTGGGLIWTQCLPCTNCFPQKLPIYNPTASTSYATLPCSHPLCNGDRRLYNCEHGRYCVYNAQYGGGASTSGIASTEAFHFFVDQRSTHPFNVIFGCSYDSRDIAFMNTDISGIFGLSFSPDSMASQFSALIQHRFSYCLAPFDDVTPRPLVLRFGEDIPQLPPQSVGSTQLIASPTSYFFYLGLKDISVAGHRIGFPPSIFQIKPNGLGGFFIDSGALFTHIDADALGGNAYAEVLKVFAAYYGSKYLKQTGASPEGFELCYERPPNFDEFAALTFHFDESVYTVNGQYMHVIAPNFFCVGILKGSSVSVLGAWQQQNKRIIYDGGRGVLEFADENCMNDIA</sequence>
<evidence type="ECO:0000313" key="10">
    <source>
        <dbReference type="Proteomes" id="UP000032304"/>
    </source>
</evidence>
<dbReference type="GO" id="GO:0004190">
    <property type="term" value="F:aspartic-type endopeptidase activity"/>
    <property type="evidence" value="ECO:0007669"/>
    <property type="project" value="UniProtKB-KW"/>
</dbReference>
<dbReference type="InterPro" id="IPR032799">
    <property type="entry name" value="TAXi_C"/>
</dbReference>
<name>A0A0D2VEJ1_GOSRA</name>
<accession>A0A0D2VEJ1</accession>
<evidence type="ECO:0000256" key="3">
    <source>
        <dbReference type="ARBA" id="ARBA00022750"/>
    </source>
</evidence>
<protein>
    <recommendedName>
        <fullName evidence="7">Peptidase A1 domain-containing protein</fullName>
    </recommendedName>
</protein>
<dbReference type="OMA" id="SEARSHY"/>
<dbReference type="STRING" id="29730.A0A0D2VEJ1"/>
<dbReference type="Pfam" id="PF14541">
    <property type="entry name" value="TAXi_C"/>
    <property type="match status" value="1"/>
</dbReference>
<proteinExistence type="inferred from homology"/>
<evidence type="ECO:0000313" key="11">
    <source>
        <dbReference type="Proteomes" id="UP000593578"/>
    </source>
</evidence>
<dbReference type="EMBL" id="CM001752">
    <property type="protein sequence ID" value="KJB81806.1"/>
    <property type="molecule type" value="Genomic_DNA"/>
</dbReference>
<dbReference type="CDD" id="cd05476">
    <property type="entry name" value="pepsin_A_like_plant"/>
    <property type="match status" value="1"/>
</dbReference>
<dbReference type="InterPro" id="IPR032861">
    <property type="entry name" value="TAXi_N"/>
</dbReference>
<dbReference type="GO" id="GO:0005576">
    <property type="term" value="C:extracellular region"/>
    <property type="evidence" value="ECO:0007669"/>
    <property type="project" value="TreeGrafter"/>
</dbReference>
<keyword evidence="3" id="KW-0064">Aspartyl protease</keyword>
<dbReference type="KEGG" id="gra:105781908"/>
<evidence type="ECO:0000256" key="1">
    <source>
        <dbReference type="ARBA" id="ARBA00007447"/>
    </source>
</evidence>
<reference evidence="9 11" key="2">
    <citation type="journal article" date="2019" name="Genome Biol. Evol.">
        <title>Insights into the evolution of the New World diploid cottons (Gossypium, subgenus Houzingenia) based on genome sequencing.</title>
        <authorList>
            <person name="Grover C.E."/>
            <person name="Arick M.A. 2nd"/>
            <person name="Thrash A."/>
            <person name="Conover J.L."/>
            <person name="Sanders W.S."/>
            <person name="Peterson D.G."/>
            <person name="Frelichowski J.E."/>
            <person name="Scheffler J.A."/>
            <person name="Scheffler B.E."/>
            <person name="Wendel J.F."/>
        </authorList>
    </citation>
    <scope>NUCLEOTIDE SEQUENCE [LARGE SCALE GENOMIC DNA]</scope>
    <source>
        <strain evidence="9">8</strain>
        <tissue evidence="9">Leaf</tissue>
    </source>
</reference>
<dbReference type="eggNOG" id="KOG1339">
    <property type="taxonomic scope" value="Eukaryota"/>
</dbReference>
<keyword evidence="6" id="KW-0732">Signal</keyword>
<dbReference type="OrthoDB" id="1072226at2759"/>